<dbReference type="InterPro" id="IPR055710">
    <property type="entry name" value="DUF7286"/>
</dbReference>
<dbReference type="AlphaFoldDB" id="A0A7D6CRZ5"/>
<gene>
    <name evidence="2" type="ORF">HYG81_06505</name>
</gene>
<dbReference type="Pfam" id="PF23957">
    <property type="entry name" value="DUF7286"/>
    <property type="match status" value="3"/>
</dbReference>
<accession>A0A7D6CRZ5</accession>
<organism evidence="2 3">
    <name type="scientific">Natrinema zhouii</name>
    <dbReference type="NCBI Taxonomy" id="1710539"/>
    <lineage>
        <taxon>Archaea</taxon>
        <taxon>Methanobacteriati</taxon>
        <taxon>Methanobacteriota</taxon>
        <taxon>Stenosarchaea group</taxon>
        <taxon>Halobacteria</taxon>
        <taxon>Halobacteriales</taxon>
        <taxon>Natrialbaceae</taxon>
        <taxon>Natrinema</taxon>
    </lineage>
</organism>
<dbReference type="OrthoDB" id="124691at2157"/>
<keyword evidence="3" id="KW-1185">Reference proteome</keyword>
<keyword evidence="1" id="KW-0812">Transmembrane</keyword>
<name>A0A7D6CRZ5_9EURY</name>
<dbReference type="Proteomes" id="UP000510869">
    <property type="component" value="Chromosome"/>
</dbReference>
<dbReference type="KEGG" id="nay:HYG81_06505"/>
<reference evidence="2 3" key="1">
    <citation type="submission" date="2020-07" db="EMBL/GenBank/DDBJ databases">
        <title>Natrinema (YPL30) sp. nov. and Haloterrigena xxxxxx (YPL8) sp. nov., isolated from a salt mine.</title>
        <authorList>
            <person name="Cui H."/>
        </authorList>
    </citation>
    <scope>NUCLEOTIDE SEQUENCE [LARGE SCALE GENOMIC DNA]</scope>
    <source>
        <strain evidence="2 3">YPL13</strain>
    </source>
</reference>
<evidence type="ECO:0000256" key="1">
    <source>
        <dbReference type="SAM" id="Phobius"/>
    </source>
</evidence>
<protein>
    <submittedName>
        <fullName evidence="2">Uncharacterized protein</fullName>
    </submittedName>
</protein>
<sequence length="1017" mass="113380">MTTRPHTVSIADDDRARIPFALIAVLLLISSIAIVGVLESRDTPDVDTDQALAMDRAESVAVAELRQAVVRATEDAASAPVTSTDGADAPVSAAMDDDEAVFDQYLKLLIYREVSESFASTTQQFDGETTAKASVERLDWSDSDDLEAAIDRVSLEHGESGVLTVAVDGIELTVDETEGQTVTEHRELSVTVGTPLYQLKNRTDEFQSQLNTGFFESDGRYDGFGRYFAARIYPYTWGKAYYDRLGSGDRAFHNLTPNEHTEVMVNDAVFGLQEKTFGTTDPYKDRAMLLPTLCMAGDLTSSAGDIETSDFLPDGKASNLSNQTALCDSDLIDQDGELPDPPTVQDIVLTMLEDNVETDVEIQAHPFADVAYMQMASGMNIKEVEAEFDKKLLKSDRFNDYYLDSYFSDQVENGEIADNLGNYDEKVMSGIRGMYDSAEDRDEIKEVIEDIYNVEIHTQENGPFKDNMLPVPSPPEKWAQNPGNWSGPINVTYYASSSPADADVSINIDSNNENIEFDSQNLAKIDIKYKNSINVKAEWKHKDENRSSHTYWDRGNNITYNSNYEITGDFVSDTIAVERGSRRIQSLFEEDVWDEEYKTVQNFKDIETKAVRETFDLSSTSVESQELELEHEIESSSHSIITESDFDEVVPYSPNPDIDVEPRDKGELYKWALSELNQTHHEVVTSTEPHQTDLWNMIEKPSPLKKVKKNVSRLEGKLVYQNVSEPYDNTADLLRAEVRKQYFENTYDNIEQINGWHDDTLGESNAILNGLLGGLLDTSNDLLGGPMNFVDQMMDPETRPEDARASLEDSPLLEDVNYQVEASPTYLSLETVNRTDVPAVRPAGDDALAINNINETNHTPLGAGYFNGVGHPGFPLMPWPSLFYLQLDAYYLEVQGEYARFEVRANSGDPTSSSEMTYVREDTDVTIETPTWAEEKELTVGSVEPISFDNNLVIPIVVPSPQLMAKGSLGVGDTWRYKSSKSPRQECSTTWNNVGASFNGGNKNNCIAKEASDSLPV</sequence>
<keyword evidence="1" id="KW-1133">Transmembrane helix</keyword>
<dbReference type="GeneID" id="56142840"/>
<dbReference type="RefSeq" id="WP_180842411.1">
    <property type="nucleotide sequence ID" value="NZ_CP059154.1"/>
</dbReference>
<proteinExistence type="predicted"/>
<evidence type="ECO:0000313" key="2">
    <source>
        <dbReference type="EMBL" id="QLK27249.1"/>
    </source>
</evidence>
<keyword evidence="1" id="KW-0472">Membrane</keyword>
<evidence type="ECO:0000313" key="3">
    <source>
        <dbReference type="Proteomes" id="UP000510869"/>
    </source>
</evidence>
<feature type="transmembrane region" description="Helical" evidence="1">
    <location>
        <begin position="20"/>
        <end position="38"/>
    </location>
</feature>
<dbReference type="EMBL" id="CP059154">
    <property type="protein sequence ID" value="QLK27249.1"/>
    <property type="molecule type" value="Genomic_DNA"/>
</dbReference>